<organism evidence="3 4">
    <name type="scientific">Amycolatopsis bullii</name>
    <dbReference type="NCBI Taxonomy" id="941987"/>
    <lineage>
        <taxon>Bacteria</taxon>
        <taxon>Bacillati</taxon>
        <taxon>Actinomycetota</taxon>
        <taxon>Actinomycetes</taxon>
        <taxon>Pseudonocardiales</taxon>
        <taxon>Pseudonocardiaceae</taxon>
        <taxon>Amycolatopsis</taxon>
    </lineage>
</organism>
<sequence>MTATAEADVREVLGRLADAWNSGDAAAYGRLFAEDADYVTFFGMNFPGREAIESSHRALFEGPLRGSKLTGSLGGAAKVRFVRPDVAVAVVGGGSSLTGAEVADEGRESTVSFVLVQEGGEWLITAFQNTRVSDPRGRKRLRKRRGWSRGRRRRCSNGCG</sequence>
<dbReference type="InterPro" id="IPR032710">
    <property type="entry name" value="NTF2-like_dom_sf"/>
</dbReference>
<evidence type="ECO:0000259" key="2">
    <source>
        <dbReference type="Pfam" id="PF14534"/>
    </source>
</evidence>
<dbReference type="InterPro" id="IPR011944">
    <property type="entry name" value="Steroid_delta5-4_isomerase"/>
</dbReference>
<dbReference type="RefSeq" id="WP_229902525.1">
    <property type="nucleotide sequence ID" value="NZ_BNAW01000004.1"/>
</dbReference>
<name>A0ABQ3K553_9PSEU</name>
<comment type="caution">
    <text evidence="3">The sequence shown here is derived from an EMBL/GenBank/DDBJ whole genome shotgun (WGS) entry which is preliminary data.</text>
</comment>
<keyword evidence="4" id="KW-1185">Reference proteome</keyword>
<feature type="domain" description="DUF4440" evidence="2">
    <location>
        <begin position="9"/>
        <end position="124"/>
    </location>
</feature>
<evidence type="ECO:0000256" key="1">
    <source>
        <dbReference type="SAM" id="MobiDB-lite"/>
    </source>
</evidence>
<dbReference type="Proteomes" id="UP000649955">
    <property type="component" value="Unassembled WGS sequence"/>
</dbReference>
<reference evidence="4" key="1">
    <citation type="journal article" date="2019" name="Int. J. Syst. Evol. Microbiol.">
        <title>The Global Catalogue of Microorganisms (GCM) 10K type strain sequencing project: providing services to taxonomists for standard genome sequencing and annotation.</title>
        <authorList>
            <consortium name="The Broad Institute Genomics Platform"/>
            <consortium name="The Broad Institute Genome Sequencing Center for Infectious Disease"/>
            <person name="Wu L."/>
            <person name="Ma J."/>
        </authorList>
    </citation>
    <scope>NUCLEOTIDE SEQUENCE [LARGE SCALE GENOMIC DNA]</scope>
    <source>
        <strain evidence="4">CGMCC 4.7680</strain>
    </source>
</reference>
<feature type="region of interest" description="Disordered" evidence="1">
    <location>
        <begin position="134"/>
        <end position="160"/>
    </location>
</feature>
<dbReference type="NCBIfam" id="TIGR02246">
    <property type="entry name" value="SgcJ/EcaC family oxidoreductase"/>
    <property type="match status" value="1"/>
</dbReference>
<feature type="compositionally biased region" description="Basic residues" evidence="1">
    <location>
        <begin position="137"/>
        <end position="160"/>
    </location>
</feature>
<dbReference type="Pfam" id="PF14534">
    <property type="entry name" value="DUF4440"/>
    <property type="match status" value="1"/>
</dbReference>
<dbReference type="Gene3D" id="3.10.450.50">
    <property type="match status" value="1"/>
</dbReference>
<evidence type="ECO:0000313" key="4">
    <source>
        <dbReference type="Proteomes" id="UP000649955"/>
    </source>
</evidence>
<evidence type="ECO:0000313" key="3">
    <source>
        <dbReference type="EMBL" id="GHG00618.1"/>
    </source>
</evidence>
<dbReference type="SUPFAM" id="SSF54427">
    <property type="entry name" value="NTF2-like"/>
    <property type="match status" value="1"/>
</dbReference>
<protein>
    <recommendedName>
        <fullName evidence="2">DUF4440 domain-containing protein</fullName>
    </recommendedName>
</protein>
<dbReference type="InterPro" id="IPR027843">
    <property type="entry name" value="DUF4440"/>
</dbReference>
<gene>
    <name evidence="3" type="ORF">GCM10017567_14430</name>
</gene>
<proteinExistence type="predicted"/>
<accession>A0ABQ3K553</accession>
<dbReference type="CDD" id="cd00531">
    <property type="entry name" value="NTF2_like"/>
    <property type="match status" value="1"/>
</dbReference>
<dbReference type="EMBL" id="BNAW01000004">
    <property type="protein sequence ID" value="GHG00618.1"/>
    <property type="molecule type" value="Genomic_DNA"/>
</dbReference>